<organism evidence="2">
    <name type="scientific">uncultured Thiotrichaceae bacterium</name>
    <dbReference type="NCBI Taxonomy" id="298394"/>
    <lineage>
        <taxon>Bacteria</taxon>
        <taxon>Pseudomonadati</taxon>
        <taxon>Pseudomonadota</taxon>
        <taxon>Gammaproteobacteria</taxon>
        <taxon>Thiotrichales</taxon>
        <taxon>Thiotrichaceae</taxon>
        <taxon>environmental samples</taxon>
    </lineage>
</organism>
<protein>
    <submittedName>
        <fullName evidence="2">Uncharacterized protein</fullName>
    </submittedName>
</protein>
<keyword evidence="1" id="KW-0732">Signal</keyword>
<feature type="signal peptide" evidence="1">
    <location>
        <begin position="1"/>
        <end position="21"/>
    </location>
</feature>
<evidence type="ECO:0000313" key="2">
    <source>
        <dbReference type="EMBL" id="CAA6803033.1"/>
    </source>
</evidence>
<dbReference type="AlphaFoldDB" id="A0A6S6S5N6"/>
<reference evidence="2" key="1">
    <citation type="submission" date="2020-01" db="EMBL/GenBank/DDBJ databases">
        <authorList>
            <person name="Meier V. D."/>
            <person name="Meier V D."/>
        </authorList>
    </citation>
    <scope>NUCLEOTIDE SEQUENCE</scope>
    <source>
        <strain evidence="2">HLG_WM_MAG_07</strain>
    </source>
</reference>
<feature type="chain" id="PRO_5028116200" evidence="1">
    <location>
        <begin position="22"/>
        <end position="130"/>
    </location>
</feature>
<evidence type="ECO:0000256" key="1">
    <source>
        <dbReference type="SAM" id="SignalP"/>
    </source>
</evidence>
<name>A0A6S6S5N6_9GAMM</name>
<dbReference type="EMBL" id="CACVAY010000013">
    <property type="protein sequence ID" value="CAA6803033.1"/>
    <property type="molecule type" value="Genomic_DNA"/>
</dbReference>
<proteinExistence type="predicted"/>
<gene>
    <name evidence="2" type="ORF">HELGO_WM10975</name>
</gene>
<accession>A0A6S6S5N6</accession>
<sequence>MMKLVCGVILMASLGVNSLSAELLPAKTLKSISAKATLKAIADFKKDKESKAAYDEAKVIVSKRLNEVANEGFYNIVYVEVDDGTLYKELSKKKKDMLESILKEELKKLGYTVESAKWDSIMLHWAITWG</sequence>